<keyword evidence="2" id="KW-1185">Reference proteome</keyword>
<sequence length="352" mass="38717">MDATTAQRFPLIARPRPACIPLADRMTSLHALAASSIATGNLADATYVFNQAALLASDCGDHDLARRWCHRLARLALTGRHPGRFALEPVVNLARLRIRVGDGTTAWEMLEALYQAITNRATITIDGLIIATADLTHTGESHRELRQWAWKVLLGTGAHALASAHRWDEAGERLTHHRGIGQRMLDGRQIAVIAHTLAGRTTEATTLLHDTTPGQPWENAVTDCLYLLCTAIDHNAAYTTYYQQPPGEGLAVFWTRLGLSLIDALGHHEPQAKALVTRVLHHATDDGYAARDALAHQACREAATDNQVHQLRRVVRACGLDQGFLNPDYTDQLTTLFSQVEPLIRWSTPAAR</sequence>
<comment type="caution">
    <text evidence="1">The sequence shown here is derived from an EMBL/GenBank/DDBJ whole genome shotgun (WGS) entry which is preliminary data.</text>
</comment>
<reference evidence="2" key="1">
    <citation type="journal article" date="2019" name="Int. J. Syst. Evol. Microbiol.">
        <title>The Global Catalogue of Microorganisms (GCM) 10K type strain sequencing project: providing services to taxonomists for standard genome sequencing and annotation.</title>
        <authorList>
            <consortium name="The Broad Institute Genomics Platform"/>
            <consortium name="The Broad Institute Genome Sequencing Center for Infectious Disease"/>
            <person name="Wu L."/>
            <person name="Ma J."/>
        </authorList>
    </citation>
    <scope>NUCLEOTIDE SEQUENCE [LARGE SCALE GENOMIC DNA]</scope>
    <source>
        <strain evidence="2">CCM 7526</strain>
    </source>
</reference>
<protein>
    <recommendedName>
        <fullName evidence="3">Transcriptional regulator</fullName>
    </recommendedName>
</protein>
<evidence type="ECO:0000313" key="1">
    <source>
        <dbReference type="EMBL" id="MFD1371065.1"/>
    </source>
</evidence>
<dbReference type="EMBL" id="JBHTMK010000051">
    <property type="protein sequence ID" value="MFD1371065.1"/>
    <property type="molecule type" value="Genomic_DNA"/>
</dbReference>
<proteinExistence type="predicted"/>
<name>A0ABW4AJW4_9ACTN</name>
<evidence type="ECO:0008006" key="3">
    <source>
        <dbReference type="Google" id="ProtNLM"/>
    </source>
</evidence>
<gene>
    <name evidence="1" type="ORF">ACFQ5G_37515</name>
</gene>
<dbReference type="RefSeq" id="WP_317789523.1">
    <property type="nucleotide sequence ID" value="NZ_AP028461.1"/>
</dbReference>
<organism evidence="1 2">
    <name type="scientific">Actinoplanes sichuanensis</name>
    <dbReference type="NCBI Taxonomy" id="512349"/>
    <lineage>
        <taxon>Bacteria</taxon>
        <taxon>Bacillati</taxon>
        <taxon>Actinomycetota</taxon>
        <taxon>Actinomycetes</taxon>
        <taxon>Micromonosporales</taxon>
        <taxon>Micromonosporaceae</taxon>
        <taxon>Actinoplanes</taxon>
    </lineage>
</organism>
<dbReference type="Proteomes" id="UP001597183">
    <property type="component" value="Unassembled WGS sequence"/>
</dbReference>
<evidence type="ECO:0000313" key="2">
    <source>
        <dbReference type="Proteomes" id="UP001597183"/>
    </source>
</evidence>
<accession>A0ABW4AJW4</accession>